<dbReference type="Proteomes" id="UP000325811">
    <property type="component" value="Chromosome I"/>
</dbReference>
<protein>
    <submittedName>
        <fullName evidence="1">Uncharacterized protein</fullName>
    </submittedName>
</protein>
<sequence>MRKKDGETRRSGSGRTVLHGHVMRLGVNVVDCRERGANGRH</sequence>
<keyword evidence="2" id="KW-1185">Reference proteome</keyword>
<name>A0A5Q4YSP7_9BURK</name>
<organism evidence="1 2">
    <name type="scientific">Paraburkholderia dioscoreae</name>
    <dbReference type="NCBI Taxonomy" id="2604047"/>
    <lineage>
        <taxon>Bacteria</taxon>
        <taxon>Pseudomonadati</taxon>
        <taxon>Pseudomonadota</taxon>
        <taxon>Betaproteobacteria</taxon>
        <taxon>Burkholderiales</taxon>
        <taxon>Burkholderiaceae</taxon>
        <taxon>Paraburkholderia</taxon>
    </lineage>
</organism>
<dbReference type="EMBL" id="LR699553">
    <property type="protein sequence ID" value="VVD27423.1"/>
    <property type="molecule type" value="Genomic_DNA"/>
</dbReference>
<accession>A0A5Q4YSP7</accession>
<evidence type="ECO:0000313" key="2">
    <source>
        <dbReference type="Proteomes" id="UP000325811"/>
    </source>
</evidence>
<dbReference type="KEGG" id="pdio:PDMSB3_0961"/>
<reference evidence="1 2" key="1">
    <citation type="submission" date="2019-08" db="EMBL/GenBank/DDBJ databases">
        <authorList>
            <person name="Herpell B J."/>
        </authorList>
    </citation>
    <scope>NUCLEOTIDE SEQUENCE [LARGE SCALE GENOMIC DNA]</scope>
    <source>
        <strain evidence="2">Msb3</strain>
    </source>
</reference>
<dbReference type="AlphaFoldDB" id="A0A5Q4YSP7"/>
<proteinExistence type="predicted"/>
<gene>
    <name evidence="1" type="ORF">PDMSB3_0961</name>
</gene>
<evidence type="ECO:0000313" key="1">
    <source>
        <dbReference type="EMBL" id="VVD27423.1"/>
    </source>
</evidence>